<sequence length="167" mass="19219">MDELLSSEEKSHYLFLDDLLKYELENNIITIDGVETGKIHKGKRFGTRIMFRLHQAMAFLVHFFTNVREQPNAKMHTIVNEAYKDTISRNHGWLVRKTATLAFHAIPSRNSLINRIRHEGATESSIMDELGEIIDVTKYVYMVVANTFDTHSNIAVKEPKTLKPDTS</sequence>
<keyword evidence="3" id="KW-1185">Reference proteome</keyword>
<evidence type="ECO:0000313" key="3">
    <source>
        <dbReference type="Proteomes" id="UP000593567"/>
    </source>
</evidence>
<dbReference type="InterPro" id="IPR036497">
    <property type="entry name" value="GLTP_sf"/>
</dbReference>
<evidence type="ECO:0000313" key="2">
    <source>
        <dbReference type="EMBL" id="KAF6036026.1"/>
    </source>
</evidence>
<dbReference type="GO" id="GO:1902388">
    <property type="term" value="F:ceramide 1-phosphate transfer activity"/>
    <property type="evidence" value="ECO:0007669"/>
    <property type="project" value="TreeGrafter"/>
</dbReference>
<comment type="caution">
    <text evidence="2">The sequence shown here is derived from an EMBL/GenBank/DDBJ whole genome shotgun (WGS) entry which is preliminary data.</text>
</comment>
<gene>
    <name evidence="2" type="ORF">EB796_005666</name>
</gene>
<dbReference type="Pfam" id="PF08718">
    <property type="entry name" value="GLTP"/>
    <property type="match status" value="1"/>
</dbReference>
<proteinExistence type="predicted"/>
<organism evidence="2 3">
    <name type="scientific">Bugula neritina</name>
    <name type="common">Brown bryozoan</name>
    <name type="synonym">Sertularia neritina</name>
    <dbReference type="NCBI Taxonomy" id="10212"/>
    <lineage>
        <taxon>Eukaryota</taxon>
        <taxon>Metazoa</taxon>
        <taxon>Spiralia</taxon>
        <taxon>Lophotrochozoa</taxon>
        <taxon>Bryozoa</taxon>
        <taxon>Gymnolaemata</taxon>
        <taxon>Cheilostomatida</taxon>
        <taxon>Flustrina</taxon>
        <taxon>Buguloidea</taxon>
        <taxon>Bugulidae</taxon>
        <taxon>Bugula</taxon>
    </lineage>
</organism>
<dbReference type="PANTHER" id="PTHR10219:SF43">
    <property type="entry name" value="GLYCOLIPID TRANSFER PROTEIN DOMAIN-CONTAINING PROTEIN"/>
    <property type="match status" value="1"/>
</dbReference>
<accession>A0A7J7KEX5</accession>
<dbReference type="GO" id="GO:1902387">
    <property type="term" value="F:ceramide 1-phosphate binding"/>
    <property type="evidence" value="ECO:0007669"/>
    <property type="project" value="TreeGrafter"/>
</dbReference>
<dbReference type="GO" id="GO:0016020">
    <property type="term" value="C:membrane"/>
    <property type="evidence" value="ECO:0007669"/>
    <property type="project" value="TreeGrafter"/>
</dbReference>
<reference evidence="2" key="1">
    <citation type="submission" date="2020-06" db="EMBL/GenBank/DDBJ databases">
        <title>Draft genome of Bugula neritina, a colonial animal packing powerful symbionts and potential medicines.</title>
        <authorList>
            <person name="Rayko M."/>
        </authorList>
    </citation>
    <scope>NUCLEOTIDE SEQUENCE [LARGE SCALE GENOMIC DNA]</scope>
    <source>
        <strain evidence="2">Kwan_BN1</strain>
    </source>
</reference>
<evidence type="ECO:0000259" key="1">
    <source>
        <dbReference type="Pfam" id="PF08718"/>
    </source>
</evidence>
<dbReference type="InterPro" id="IPR014830">
    <property type="entry name" value="Glycolipid_transfer_prot_dom"/>
</dbReference>
<dbReference type="AlphaFoldDB" id="A0A7J7KEX5"/>
<protein>
    <submittedName>
        <fullName evidence="2">CPTP</fullName>
    </submittedName>
</protein>
<feature type="domain" description="Glycolipid transfer protein" evidence="1">
    <location>
        <begin position="7"/>
        <end position="116"/>
    </location>
</feature>
<dbReference type="Gene3D" id="1.10.3520.10">
    <property type="entry name" value="Glycolipid transfer protein"/>
    <property type="match status" value="1"/>
</dbReference>
<dbReference type="Proteomes" id="UP000593567">
    <property type="component" value="Unassembled WGS sequence"/>
</dbReference>
<dbReference type="GO" id="GO:0005829">
    <property type="term" value="C:cytosol"/>
    <property type="evidence" value="ECO:0007669"/>
    <property type="project" value="TreeGrafter"/>
</dbReference>
<dbReference type="PANTHER" id="PTHR10219">
    <property type="entry name" value="GLYCOLIPID TRANSFER PROTEIN-RELATED"/>
    <property type="match status" value="1"/>
</dbReference>
<dbReference type="OrthoDB" id="116883at2759"/>
<name>A0A7J7KEX5_BUGNE</name>
<dbReference type="SUPFAM" id="SSF110004">
    <property type="entry name" value="Glycolipid transfer protein, GLTP"/>
    <property type="match status" value="1"/>
</dbReference>
<dbReference type="EMBL" id="VXIV02000792">
    <property type="protein sequence ID" value="KAF6036026.1"/>
    <property type="molecule type" value="Genomic_DNA"/>
</dbReference>